<name>A0ABQ0ZKD4_9BACT</name>
<accession>A0ABQ0ZKD4</accession>
<feature type="chain" id="PRO_5047478013" description="Cellulose biosynthesis protein BcsS" evidence="1">
    <location>
        <begin position="31"/>
        <end position="233"/>
    </location>
</feature>
<reference evidence="2 3" key="1">
    <citation type="submission" date="2019-10" db="EMBL/GenBank/DDBJ databases">
        <title>Prolixibacter strains distinguished by the presence of nitrate reductase genes were adept at nitrate-dependent anaerobic corrosion of metallic iron and carbon steel.</title>
        <authorList>
            <person name="Iino T."/>
            <person name="Shono N."/>
            <person name="Ito K."/>
            <person name="Nakamura R."/>
            <person name="Sueoka K."/>
            <person name="Harayama S."/>
            <person name="Ohkuma M."/>
        </authorList>
    </citation>
    <scope>NUCLEOTIDE SEQUENCE [LARGE SCALE GENOMIC DNA]</scope>
    <source>
        <strain evidence="2 3">MIC1-1</strain>
    </source>
</reference>
<dbReference type="Proteomes" id="UP000396862">
    <property type="component" value="Unassembled WGS sequence"/>
</dbReference>
<comment type="caution">
    <text evidence="2">The sequence shown here is derived from an EMBL/GenBank/DDBJ whole genome shotgun (WGS) entry which is preliminary data.</text>
</comment>
<evidence type="ECO:0000313" key="3">
    <source>
        <dbReference type="Proteomes" id="UP000396862"/>
    </source>
</evidence>
<evidence type="ECO:0008006" key="4">
    <source>
        <dbReference type="Google" id="ProtNLM"/>
    </source>
</evidence>
<feature type="signal peptide" evidence="1">
    <location>
        <begin position="1"/>
        <end position="30"/>
    </location>
</feature>
<organism evidence="2 3">
    <name type="scientific">Prolixibacter denitrificans</name>
    <dbReference type="NCBI Taxonomy" id="1541063"/>
    <lineage>
        <taxon>Bacteria</taxon>
        <taxon>Pseudomonadati</taxon>
        <taxon>Bacteroidota</taxon>
        <taxon>Bacteroidia</taxon>
        <taxon>Marinilabiliales</taxon>
        <taxon>Prolixibacteraceae</taxon>
        <taxon>Prolixibacter</taxon>
    </lineage>
</organism>
<gene>
    <name evidence="2" type="ORF">JCM18694_20690</name>
</gene>
<keyword evidence="1" id="KW-0732">Signal</keyword>
<proteinExistence type="predicted"/>
<evidence type="ECO:0000256" key="1">
    <source>
        <dbReference type="SAM" id="SignalP"/>
    </source>
</evidence>
<keyword evidence="3" id="KW-1185">Reference proteome</keyword>
<dbReference type="EMBL" id="BLAU01000001">
    <property type="protein sequence ID" value="GET21823.1"/>
    <property type="molecule type" value="Genomic_DNA"/>
</dbReference>
<protein>
    <recommendedName>
        <fullName evidence="4">Cellulose biosynthesis protein BcsS</fullName>
    </recommendedName>
</protein>
<evidence type="ECO:0000313" key="2">
    <source>
        <dbReference type="EMBL" id="GET21823.1"/>
    </source>
</evidence>
<sequence>MIDKIKKMRTKVFGIVLLFVAAFIAQGVKAQEPVANVPHSAPIPVEIFLGTKGWTSQVIVDKKLTPNSKFGFFGLSFLKADYDNAEFLRESINLAFLKYDLFKNVSILSGAEFNSQWGFRPYAGAQYAYHSKNFMGVVNSGFQLTETKNFESLAIAEYRPTIKGAWSLYTHVQGLYSQNTEIGEHDRSFLYSRLGVSYKTFSFGLALDNDWYGYGPMKISNHQFGVFISTVLQ</sequence>